<feature type="signal peptide" evidence="3">
    <location>
        <begin position="1"/>
        <end position="25"/>
    </location>
</feature>
<feature type="region of interest" description="Disordered" evidence="1">
    <location>
        <begin position="21"/>
        <end position="106"/>
    </location>
</feature>
<evidence type="ECO:0000313" key="6">
    <source>
        <dbReference type="Proteomes" id="UP000190306"/>
    </source>
</evidence>
<evidence type="ECO:0000256" key="1">
    <source>
        <dbReference type="SAM" id="MobiDB-lite"/>
    </source>
</evidence>
<keyword evidence="6" id="KW-1185">Reference proteome</keyword>
<keyword evidence="3" id="KW-0732">Signal</keyword>
<feature type="chain" id="PRO_5042132789" evidence="3">
    <location>
        <begin position="26"/>
        <end position="128"/>
    </location>
</feature>
<evidence type="ECO:0000313" key="7">
    <source>
        <dbReference type="Proteomes" id="UP000502504"/>
    </source>
</evidence>
<evidence type="ECO:0000256" key="2">
    <source>
        <dbReference type="SAM" id="Phobius"/>
    </source>
</evidence>
<dbReference type="RefSeq" id="WP_030796957.1">
    <property type="nucleotide sequence ID" value="NZ_CM007717.1"/>
</dbReference>
<evidence type="ECO:0000313" key="5">
    <source>
        <dbReference type="EMBL" id="QIT46924.1"/>
    </source>
</evidence>
<keyword evidence="2" id="KW-1133">Transmembrane helix</keyword>
<evidence type="ECO:0000256" key="3">
    <source>
        <dbReference type="SAM" id="SignalP"/>
    </source>
</evidence>
<dbReference type="Proteomes" id="UP000190306">
    <property type="component" value="Chromosome"/>
</dbReference>
<evidence type="ECO:0000313" key="4">
    <source>
        <dbReference type="EMBL" id="OOQ48787.1"/>
    </source>
</evidence>
<protein>
    <submittedName>
        <fullName evidence="5">Tat pathway signal sequence domain protein</fullName>
    </submittedName>
</protein>
<feature type="compositionally biased region" description="Gly residues" evidence="1">
    <location>
        <begin position="91"/>
        <end position="106"/>
    </location>
</feature>
<feature type="transmembrane region" description="Helical" evidence="2">
    <location>
        <begin position="101"/>
        <end position="120"/>
    </location>
</feature>
<organism evidence="5 7">
    <name type="scientific">Streptomyces antibioticus</name>
    <dbReference type="NCBI Taxonomy" id="1890"/>
    <lineage>
        <taxon>Bacteria</taxon>
        <taxon>Bacillati</taxon>
        <taxon>Actinomycetota</taxon>
        <taxon>Actinomycetes</taxon>
        <taxon>Kitasatosporales</taxon>
        <taxon>Streptomycetaceae</taxon>
        <taxon>Streptomyces</taxon>
    </lineage>
</organism>
<feature type="compositionally biased region" description="Basic and acidic residues" evidence="1">
    <location>
        <begin position="41"/>
        <end position="54"/>
    </location>
</feature>
<dbReference type="EMBL" id="CP050692">
    <property type="protein sequence ID" value="QIT46924.1"/>
    <property type="molecule type" value="Genomic_DNA"/>
</dbReference>
<dbReference type="GeneID" id="93961372"/>
<name>A0AAE7CN12_STRAT</name>
<keyword evidence="2" id="KW-0812">Transmembrane</keyword>
<dbReference type="EMBL" id="LHQL01000013">
    <property type="protein sequence ID" value="OOQ48787.1"/>
    <property type="molecule type" value="Genomic_DNA"/>
</dbReference>
<reference evidence="4 6" key="1">
    <citation type="submission" date="2015-07" db="EMBL/GenBank/DDBJ databases">
        <title>Draft Genome Sequence of Streptomyces antibioticus, IMRU 3720 reveals insights in the evolution of actinomycin biosynthetic gene clusters in Streptomyces.</title>
        <authorList>
            <person name="Crnovcic I."/>
            <person name="Ruckert C."/>
            <person name="Kalinowksi J."/>
            <person name="Keller U."/>
        </authorList>
    </citation>
    <scope>NUCLEOTIDE SEQUENCE [LARGE SCALE GENOMIC DNA]</scope>
    <source>
        <strain evidence="4 6">DSM 41481</strain>
    </source>
</reference>
<dbReference type="AlphaFoldDB" id="A0AAE7CN12"/>
<gene>
    <name evidence="4" type="ORF">AFM16_27680</name>
    <name evidence="5" type="ORF">HCX60_28175</name>
</gene>
<dbReference type="Proteomes" id="UP000502504">
    <property type="component" value="Chromosome"/>
</dbReference>
<proteinExistence type="predicted"/>
<sequence>MRRTVLGSLALAATAVLAGALPAFADGTRTPSPVPTPSESRPAEPRPSETRPAQDDATPVPAPTRPTDSRSDQVTAVPRGGADTGEVSEAGAGGSAGHGGLIGGGAAAVAGAAGAGFVLVRRRRTTGA</sequence>
<reference evidence="5 7" key="2">
    <citation type="submission" date="2020-03" db="EMBL/GenBank/DDBJ databases">
        <title>Is there a link between lipid content and antibiotic production in Streptomyces?</title>
        <authorList>
            <person name="David M."/>
            <person name="Lejeune C."/>
            <person name="Abreu S."/>
            <person name="Thibessard A."/>
            <person name="Leblond P."/>
            <person name="Chaminade P."/>
            <person name="Virolle M.-J."/>
        </authorList>
    </citation>
    <scope>NUCLEOTIDE SEQUENCE [LARGE SCALE GENOMIC DNA]</scope>
    <source>
        <strain evidence="5 7">DSM 41481</strain>
    </source>
</reference>
<keyword evidence="2" id="KW-0472">Membrane</keyword>
<accession>A0AAE7CN12</accession>